<dbReference type="Proteomes" id="UP000033699">
    <property type="component" value="Unassembled WGS sequence"/>
</dbReference>
<protein>
    <submittedName>
        <fullName evidence="1">Uncharacterized protein</fullName>
    </submittedName>
</protein>
<accession>A0A0F2TBV5</accession>
<gene>
    <name evidence="1" type="ORF">VM95_24235</name>
</gene>
<name>A0A0F2TBV5_STRR3</name>
<proteinExistence type="predicted"/>
<evidence type="ECO:0000313" key="1">
    <source>
        <dbReference type="EMBL" id="KJS59946.1"/>
    </source>
</evidence>
<evidence type="ECO:0000313" key="2">
    <source>
        <dbReference type="Proteomes" id="UP000033699"/>
    </source>
</evidence>
<keyword evidence="2" id="KW-1185">Reference proteome</keyword>
<reference evidence="1 2" key="1">
    <citation type="submission" date="2015-02" db="EMBL/GenBank/DDBJ databases">
        <authorList>
            <person name="Ju K.-S."/>
            <person name="Doroghazi J.R."/>
            <person name="Metcalf W."/>
        </authorList>
    </citation>
    <scope>NUCLEOTIDE SEQUENCE [LARGE SCALE GENOMIC DNA]</scope>
    <source>
        <strain evidence="1 2">ATCC 31215</strain>
    </source>
</reference>
<dbReference type="EMBL" id="JZKH01000055">
    <property type="protein sequence ID" value="KJS59946.1"/>
    <property type="molecule type" value="Genomic_DNA"/>
</dbReference>
<organism evidence="1 2">
    <name type="scientific">Streptomyces rubellomurinus (strain ATCC 31215)</name>
    <dbReference type="NCBI Taxonomy" id="359131"/>
    <lineage>
        <taxon>Bacteria</taxon>
        <taxon>Bacillati</taxon>
        <taxon>Actinomycetota</taxon>
        <taxon>Actinomycetes</taxon>
        <taxon>Kitasatosporales</taxon>
        <taxon>Streptomycetaceae</taxon>
        <taxon>Streptomyces</taxon>
    </lineage>
</organism>
<dbReference type="PATRIC" id="fig|359131.3.peg.5871"/>
<dbReference type="AlphaFoldDB" id="A0A0F2TBV5"/>
<sequence length="140" mass="15308">MPYQEDLGSALQALRAAEFASGDYFSPTEWGMPAPASVDELFENELYWEFLGTNGTHSVLDVGRVISADEEHDFGTIRQLAASVIQAGFGTDKPSRANFDGMDSVTLDALDQAPRWSGCCMLLYKDEIPDEIAFWGSSGD</sequence>
<comment type="caution">
    <text evidence="1">The sequence shown here is derived from an EMBL/GenBank/DDBJ whole genome shotgun (WGS) entry which is preliminary data.</text>
</comment>